<feature type="transmembrane region" description="Helical" evidence="1">
    <location>
        <begin position="72"/>
        <end position="89"/>
    </location>
</feature>
<feature type="transmembrane region" description="Helical" evidence="1">
    <location>
        <begin position="16"/>
        <end position="40"/>
    </location>
</feature>
<dbReference type="EMBL" id="MT799689">
    <property type="protein sequence ID" value="QOW37920.1"/>
    <property type="molecule type" value="Genomic_DNA"/>
</dbReference>
<protein>
    <submittedName>
        <fullName evidence="2">Wzy</fullName>
    </submittedName>
</protein>
<organism evidence="2">
    <name type="scientific">Leuconostoc mesenteroides</name>
    <dbReference type="NCBI Taxonomy" id="1245"/>
    <lineage>
        <taxon>Bacteria</taxon>
        <taxon>Bacillati</taxon>
        <taxon>Bacillota</taxon>
        <taxon>Bacilli</taxon>
        <taxon>Lactobacillales</taxon>
        <taxon>Lactobacillaceae</taxon>
        <taxon>Leuconostoc</taxon>
    </lineage>
</organism>
<reference evidence="2" key="1">
    <citation type="journal article" date="2020" name="FEMS Microbiol. Lett.">
        <title>Screening for texturing Leuconostoc and genomics behind polysaccharide production.</title>
        <authorList>
            <person name="Poulsen V.K."/>
            <person name="Koza A."/>
            <person name="Al-Nakeeb K."/>
            <person name="Oeregaard G."/>
        </authorList>
    </citation>
    <scope>NUCLEOTIDE SEQUENCE</scope>
    <source>
        <strain evidence="2">Ln3</strain>
    </source>
</reference>
<feature type="transmembrane region" description="Helical" evidence="1">
    <location>
        <begin position="313"/>
        <end position="332"/>
    </location>
</feature>
<keyword evidence="1" id="KW-0472">Membrane</keyword>
<dbReference type="RefSeq" id="WP_273729825.1">
    <property type="nucleotide sequence ID" value="NZ_JAQPWA010000005.1"/>
</dbReference>
<feature type="transmembrane region" description="Helical" evidence="1">
    <location>
        <begin position="189"/>
        <end position="222"/>
    </location>
</feature>
<keyword evidence="1" id="KW-1133">Transmembrane helix</keyword>
<evidence type="ECO:0000313" key="2">
    <source>
        <dbReference type="EMBL" id="QOW37920.1"/>
    </source>
</evidence>
<dbReference type="AlphaFoldDB" id="A0A7S6VFS3"/>
<feature type="transmembrane region" description="Helical" evidence="1">
    <location>
        <begin position="118"/>
        <end position="139"/>
    </location>
</feature>
<feature type="transmembrane region" description="Helical" evidence="1">
    <location>
        <begin position="46"/>
        <end position="65"/>
    </location>
</feature>
<name>A0A7S6VFS3_LEUME</name>
<sequence length="394" mass="45736">MQKNEKKKPIENRNDVYAFVMFYMIVLLQTMLFTSFGRFYPSAAQIFGKLEIWLILFYLLYALMIKITLRKIIYAIVVLLIVGISQFYAGTSTPFIKLLMLTIAVPRTILSANKIAKIFGYAMLTTMCITIFLSLLGYLPKSGETSRVLFAKYQETVYFYGFTHPNIFGAFLTTLFMIYYFLFYKTHKIYIIFAAIVLLIIDISIAAGTAAIGILMVLVFTFIHGHKDMRIQHIKLLKLSYLIPAVLTFFCFWLANNNNGSLGVFINEKIASRPNIWNAYITQYPIHFVNRLPEIQIDGINTILGNGALDGGYIYALIYWGILSWLTYYFIFNSIIKFSLENDDFSLYCVALVTMIMTFPESHMIMFFENVFLIFVGFYQYPKNERILYFRNKI</sequence>
<evidence type="ECO:0000256" key="1">
    <source>
        <dbReference type="SAM" id="Phobius"/>
    </source>
</evidence>
<keyword evidence="1" id="KW-0812">Transmembrane</keyword>
<feature type="transmembrane region" description="Helical" evidence="1">
    <location>
        <begin position="234"/>
        <end position="255"/>
    </location>
</feature>
<feature type="transmembrane region" description="Helical" evidence="1">
    <location>
        <begin position="159"/>
        <end position="183"/>
    </location>
</feature>
<proteinExistence type="predicted"/>
<feature type="transmembrane region" description="Helical" evidence="1">
    <location>
        <begin position="344"/>
        <end position="359"/>
    </location>
</feature>
<accession>A0A7S6VFS3</accession>